<dbReference type="Gene3D" id="3.40.50.720">
    <property type="entry name" value="NAD(P)-binding Rossmann-like Domain"/>
    <property type="match status" value="1"/>
</dbReference>
<dbReference type="AlphaFoldDB" id="A0A7G5FHZ6"/>
<dbReference type="PANTHER" id="PTHR11645:SF0">
    <property type="entry name" value="PYRROLINE-5-CARBOXYLATE REDUCTASE 3"/>
    <property type="match status" value="1"/>
</dbReference>
<evidence type="ECO:0000256" key="1">
    <source>
        <dbReference type="ARBA" id="ARBA00005525"/>
    </source>
</evidence>
<keyword evidence="5" id="KW-0963">Cytoplasm</keyword>
<dbReference type="InterPro" id="IPR008927">
    <property type="entry name" value="6-PGluconate_DH-like_C_sf"/>
</dbReference>
<evidence type="ECO:0000313" key="11">
    <source>
        <dbReference type="Proteomes" id="UP000515570"/>
    </source>
</evidence>
<dbReference type="EMBL" id="CP059833">
    <property type="protein sequence ID" value="QMV86237.1"/>
    <property type="molecule type" value="Genomic_DNA"/>
</dbReference>
<protein>
    <recommendedName>
        <fullName evidence="5 6">Pyrroline-5-carboxylate reductase</fullName>
        <shortName evidence="5">P5C reductase</shortName>
        <shortName evidence="5">P5CR</shortName>
        <ecNumber evidence="5 6">1.5.1.2</ecNumber>
    </recommendedName>
    <alternativeName>
        <fullName evidence="5">PCA reductase</fullName>
    </alternativeName>
</protein>
<keyword evidence="3 5" id="KW-0560">Oxidoreductase</keyword>
<keyword evidence="11" id="KW-1185">Reference proteome</keyword>
<dbReference type="InterPro" id="IPR053790">
    <property type="entry name" value="P5CR-like_CS"/>
</dbReference>
<evidence type="ECO:0000256" key="6">
    <source>
        <dbReference type="NCBIfam" id="TIGR00112"/>
    </source>
</evidence>
<dbReference type="Pfam" id="PF14748">
    <property type="entry name" value="P5CR_dimer"/>
    <property type="match status" value="1"/>
</dbReference>
<comment type="subcellular location">
    <subcellularLocation>
        <location evidence="5">Cytoplasm</location>
    </subcellularLocation>
</comment>
<evidence type="ECO:0000259" key="9">
    <source>
        <dbReference type="Pfam" id="PF14748"/>
    </source>
</evidence>
<evidence type="ECO:0000256" key="4">
    <source>
        <dbReference type="ARBA" id="ARBA00058118"/>
    </source>
</evidence>
<comment type="similarity">
    <text evidence="1 5 7">Belongs to the pyrroline-5-carboxylate reductase family.</text>
</comment>
<dbReference type="EC" id="1.5.1.2" evidence="5 6"/>
<sequence length="284" mass="29785">MTKIAVVGGGKIGEALIAGLVAGGYSPKDIHVANRRPERGKELVDAYGVIDYTDVGQSVEDVDVVFLCVKPKDTLSLLSSLSDTLDNNSQDTTVISMAAGISVKSLEEVVSAGTPIVRVMPNTPMLVRRGTSAISPGRFVGDEQLAQITELLEALGDVFVVEESQMDAVVAMSGSSPAYFFLFVEAMIDAGINLGLRRDLAKNLAISAAAGSTALMQETGLEPSELRANVSSPGGTTIKAIRELEQSGLRGMVYRATEKCANRSAELGTTKSTTKVVGADEVSD</sequence>
<dbReference type="InterPro" id="IPR000304">
    <property type="entry name" value="Pyrroline-COOH_reductase"/>
</dbReference>
<dbReference type="GO" id="GO:0004735">
    <property type="term" value="F:pyrroline-5-carboxylate reductase activity"/>
    <property type="evidence" value="ECO:0007669"/>
    <property type="project" value="UniProtKB-UniRule"/>
</dbReference>
<comment type="pathway">
    <text evidence="5 7">Amino-acid biosynthesis; L-proline biosynthesis; L-proline from L-glutamate 5-semialdehyde: step 1/1.</text>
</comment>
<keyword evidence="5 7" id="KW-0028">Amino-acid biosynthesis</keyword>
<dbReference type="PANTHER" id="PTHR11645">
    <property type="entry name" value="PYRROLINE-5-CARBOXYLATE REDUCTASE"/>
    <property type="match status" value="1"/>
</dbReference>
<comment type="function">
    <text evidence="4 5">Catalyzes the reduction of 1-pyrroline-5-carboxylate (PCA) to L-proline.</text>
</comment>
<dbReference type="GO" id="GO:0005737">
    <property type="term" value="C:cytoplasm"/>
    <property type="evidence" value="ECO:0007669"/>
    <property type="project" value="UniProtKB-SubCell"/>
</dbReference>
<comment type="catalytic activity">
    <reaction evidence="5">
        <text>L-proline + NAD(+) = (S)-1-pyrroline-5-carboxylate + NADH + 2 H(+)</text>
        <dbReference type="Rhea" id="RHEA:14105"/>
        <dbReference type="ChEBI" id="CHEBI:15378"/>
        <dbReference type="ChEBI" id="CHEBI:17388"/>
        <dbReference type="ChEBI" id="CHEBI:57540"/>
        <dbReference type="ChEBI" id="CHEBI:57945"/>
        <dbReference type="ChEBI" id="CHEBI:60039"/>
        <dbReference type="EC" id="1.5.1.2"/>
    </reaction>
</comment>
<dbReference type="PROSITE" id="PS00521">
    <property type="entry name" value="P5CR"/>
    <property type="match status" value="1"/>
</dbReference>
<proteinExistence type="inferred from homology"/>
<keyword evidence="2 5" id="KW-0521">NADP</keyword>
<keyword evidence="5 7" id="KW-0641">Proline biosynthesis</keyword>
<dbReference type="Proteomes" id="UP000515570">
    <property type="component" value="Chromosome"/>
</dbReference>
<evidence type="ECO:0000256" key="3">
    <source>
        <dbReference type="ARBA" id="ARBA00023002"/>
    </source>
</evidence>
<dbReference type="InterPro" id="IPR029036">
    <property type="entry name" value="P5CR_dimer"/>
</dbReference>
<reference evidence="10 11" key="1">
    <citation type="submission" date="2020-07" db="EMBL/GenBank/DDBJ databases">
        <title>non toxigenic Corynebacterium sp. nov from a clinical source.</title>
        <authorList>
            <person name="Bernier A.-M."/>
            <person name="Bernard K."/>
        </authorList>
    </citation>
    <scope>NUCLEOTIDE SEQUENCE [LARGE SCALE GENOMIC DNA]</scope>
    <source>
        <strain evidence="11">NML 93-0612</strain>
    </source>
</reference>
<comment type="catalytic activity">
    <reaction evidence="5 7">
        <text>L-proline + NADP(+) = (S)-1-pyrroline-5-carboxylate + NADPH + 2 H(+)</text>
        <dbReference type="Rhea" id="RHEA:14109"/>
        <dbReference type="ChEBI" id="CHEBI:15378"/>
        <dbReference type="ChEBI" id="CHEBI:17388"/>
        <dbReference type="ChEBI" id="CHEBI:57783"/>
        <dbReference type="ChEBI" id="CHEBI:58349"/>
        <dbReference type="ChEBI" id="CHEBI:60039"/>
        <dbReference type="EC" id="1.5.1.2"/>
    </reaction>
</comment>
<dbReference type="HAMAP" id="MF_01925">
    <property type="entry name" value="P5C_reductase"/>
    <property type="match status" value="1"/>
</dbReference>
<feature type="domain" description="Pyrroline-5-carboxylate reductase dimerisation" evidence="9">
    <location>
        <begin position="163"/>
        <end position="267"/>
    </location>
</feature>
<accession>A0A7G5FHZ6</accession>
<evidence type="ECO:0000256" key="2">
    <source>
        <dbReference type="ARBA" id="ARBA00022857"/>
    </source>
</evidence>
<dbReference type="SUPFAM" id="SSF48179">
    <property type="entry name" value="6-phosphogluconate dehydrogenase C-terminal domain-like"/>
    <property type="match status" value="1"/>
</dbReference>
<name>A0A7G5FHZ6_9CORY</name>
<evidence type="ECO:0000256" key="7">
    <source>
        <dbReference type="RuleBase" id="RU003903"/>
    </source>
</evidence>
<dbReference type="Pfam" id="PF03807">
    <property type="entry name" value="F420_oxidored"/>
    <property type="match status" value="1"/>
</dbReference>
<organism evidence="10 11">
    <name type="scientific">Corynebacterium hindlerae</name>
    <dbReference type="NCBI Taxonomy" id="699041"/>
    <lineage>
        <taxon>Bacteria</taxon>
        <taxon>Bacillati</taxon>
        <taxon>Actinomycetota</taxon>
        <taxon>Actinomycetes</taxon>
        <taxon>Mycobacteriales</taxon>
        <taxon>Corynebacteriaceae</taxon>
        <taxon>Corynebacterium</taxon>
    </lineage>
</organism>
<dbReference type="RefSeq" id="WP_182387046.1">
    <property type="nucleotide sequence ID" value="NZ_CP059833.1"/>
</dbReference>
<gene>
    <name evidence="5 10" type="primary">proC</name>
    <name evidence="10" type="ORF">HW450_05905</name>
</gene>
<dbReference type="UniPathway" id="UPA00098">
    <property type="reaction ID" value="UER00361"/>
</dbReference>
<dbReference type="Gene3D" id="1.10.3730.10">
    <property type="entry name" value="ProC C-terminal domain-like"/>
    <property type="match status" value="1"/>
</dbReference>
<dbReference type="FunFam" id="1.10.3730.10:FF:000001">
    <property type="entry name" value="Pyrroline-5-carboxylate reductase"/>
    <property type="match status" value="1"/>
</dbReference>
<dbReference type="GO" id="GO:0055129">
    <property type="term" value="P:L-proline biosynthetic process"/>
    <property type="evidence" value="ECO:0007669"/>
    <property type="project" value="UniProtKB-UniRule"/>
</dbReference>
<feature type="domain" description="Pyrroline-5-carboxylate reductase catalytic N-terminal" evidence="8">
    <location>
        <begin position="3"/>
        <end position="100"/>
    </location>
</feature>
<evidence type="ECO:0000259" key="8">
    <source>
        <dbReference type="Pfam" id="PF03807"/>
    </source>
</evidence>
<evidence type="ECO:0000256" key="5">
    <source>
        <dbReference type="HAMAP-Rule" id="MF_01925"/>
    </source>
</evidence>
<dbReference type="InterPro" id="IPR036291">
    <property type="entry name" value="NAD(P)-bd_dom_sf"/>
</dbReference>
<dbReference type="InterPro" id="IPR028939">
    <property type="entry name" value="P5C_Rdtase_cat_N"/>
</dbReference>
<evidence type="ECO:0000313" key="10">
    <source>
        <dbReference type="EMBL" id="QMV86237.1"/>
    </source>
</evidence>
<dbReference type="PIRSF" id="PIRSF000193">
    <property type="entry name" value="Pyrrol-5-carb_rd"/>
    <property type="match status" value="1"/>
</dbReference>
<dbReference type="NCBIfam" id="TIGR00112">
    <property type="entry name" value="proC"/>
    <property type="match status" value="1"/>
</dbReference>
<dbReference type="SUPFAM" id="SSF51735">
    <property type="entry name" value="NAD(P)-binding Rossmann-fold domains"/>
    <property type="match status" value="1"/>
</dbReference>